<feature type="compositionally biased region" description="Gly residues" evidence="1">
    <location>
        <begin position="105"/>
        <end position="115"/>
    </location>
</feature>
<reference evidence="2 3" key="1">
    <citation type="submission" date="2014-11" db="EMBL/GenBank/DDBJ databases">
        <authorList>
            <person name="Zhu J."/>
            <person name="Qi W."/>
            <person name="Song R."/>
        </authorList>
    </citation>
    <scope>NUCLEOTIDE SEQUENCE [LARGE SCALE GENOMIC DNA]</scope>
</reference>
<feature type="region of interest" description="Disordered" evidence="1">
    <location>
        <begin position="413"/>
        <end position="433"/>
    </location>
</feature>
<evidence type="ECO:0000313" key="2">
    <source>
        <dbReference type="EMBL" id="CEM17334.1"/>
    </source>
</evidence>
<feature type="region of interest" description="Disordered" evidence="1">
    <location>
        <begin position="1"/>
        <end position="30"/>
    </location>
</feature>
<feature type="region of interest" description="Disordered" evidence="1">
    <location>
        <begin position="497"/>
        <end position="525"/>
    </location>
</feature>
<sequence>MALASQCPDPPALQPSSSRDTNAGSSSGARGSGHVILFSASALHHWNLATEELNSRSSRTTAAGPTSNFSMPTKSTVRAREHFSVAEKTIHFRRNRRQDNTWRPGTGGNGSGNGNGNQHPPSTDLLLYPRVHSSFPVLCWSCGECAACMDDGGQWRGRLNCENRRLYANSLVEAAVFPVEPNGLGRAHVYRAVCLCGHSCDDSSFFGHLARHHCHHDRHNVTHMGLLQSRAGCGMDCEGQAGSAADAVAALSDKARCLLIEPYHPAIPYTTHPDHDLVLEPATYQEIVFVPDSTLATDLPPLPLLPGLSQSPKASHSAKPSVLLSPRTPASPPLSTVSAPSRLARTGVRNRTATAPQPSGVADVMVPRPPLTEFQLRLRELPGKEGGPASAAACAAEAEPCEEHIRKRARTCNGDGEASVSEDNAGEVTPGPAEVDNMVLLPWIHAMMDLNRQLRAEGTVSHSAPLPPMPMASPSADTGTPAMPPFLPLADQDMTAPSMQLDGGPCEAAGGLPNESAPVDEGSPWDFLLGGSM</sequence>
<dbReference type="InParanoid" id="A0A0G4FRP9"/>
<dbReference type="AlphaFoldDB" id="A0A0G4FRP9"/>
<gene>
    <name evidence="2" type="ORF">Vbra_21621</name>
</gene>
<proteinExistence type="predicted"/>
<evidence type="ECO:0000313" key="3">
    <source>
        <dbReference type="Proteomes" id="UP000041254"/>
    </source>
</evidence>
<feature type="region of interest" description="Disordered" evidence="1">
    <location>
        <begin position="91"/>
        <end position="123"/>
    </location>
</feature>
<dbReference type="EMBL" id="CDMY01000488">
    <property type="protein sequence ID" value="CEM17334.1"/>
    <property type="molecule type" value="Genomic_DNA"/>
</dbReference>
<feature type="region of interest" description="Disordered" evidence="1">
    <location>
        <begin position="459"/>
        <end position="481"/>
    </location>
</feature>
<feature type="region of interest" description="Disordered" evidence="1">
    <location>
        <begin position="52"/>
        <end position="76"/>
    </location>
</feature>
<evidence type="ECO:0000256" key="1">
    <source>
        <dbReference type="SAM" id="MobiDB-lite"/>
    </source>
</evidence>
<dbReference type="Proteomes" id="UP000041254">
    <property type="component" value="Unassembled WGS sequence"/>
</dbReference>
<keyword evidence="3" id="KW-1185">Reference proteome</keyword>
<feature type="compositionally biased region" description="Polar residues" evidence="1">
    <location>
        <begin position="55"/>
        <end position="76"/>
    </location>
</feature>
<accession>A0A0G4FRP9</accession>
<feature type="region of interest" description="Disordered" evidence="1">
    <location>
        <begin position="306"/>
        <end position="341"/>
    </location>
</feature>
<dbReference type="VEuPathDB" id="CryptoDB:Vbra_21621"/>
<protein>
    <submittedName>
        <fullName evidence="2">Uncharacterized protein</fullName>
    </submittedName>
</protein>
<organism evidence="2 3">
    <name type="scientific">Vitrella brassicaformis (strain CCMP3155)</name>
    <dbReference type="NCBI Taxonomy" id="1169540"/>
    <lineage>
        <taxon>Eukaryota</taxon>
        <taxon>Sar</taxon>
        <taxon>Alveolata</taxon>
        <taxon>Colpodellida</taxon>
        <taxon>Vitrellaceae</taxon>
        <taxon>Vitrella</taxon>
    </lineage>
</organism>
<name>A0A0G4FRP9_VITBC</name>